<comment type="caution">
    <text evidence="1">The sequence shown here is derived from an EMBL/GenBank/DDBJ whole genome shotgun (WGS) entry which is preliminary data.</text>
</comment>
<reference evidence="1" key="1">
    <citation type="submission" date="2021-06" db="EMBL/GenBank/DDBJ databases">
        <authorList>
            <person name="Kallberg Y."/>
            <person name="Tangrot J."/>
            <person name="Rosling A."/>
        </authorList>
    </citation>
    <scope>NUCLEOTIDE SEQUENCE</scope>
    <source>
        <strain evidence="1">CL356</strain>
    </source>
</reference>
<evidence type="ECO:0000313" key="2">
    <source>
        <dbReference type="Proteomes" id="UP000789525"/>
    </source>
</evidence>
<sequence length="73" mass="8265">MAFYKRTTHKGKVLEVGTRCSSDKSFYRNIVKKSSPKSALSVRIHGVIIPTSLKSHANTTWDVVMHDTLISRF</sequence>
<evidence type="ECO:0000313" key="1">
    <source>
        <dbReference type="EMBL" id="CAG8438510.1"/>
    </source>
</evidence>
<accession>A0ACA9JVN4</accession>
<name>A0ACA9JVN4_9GLOM</name>
<keyword evidence="2" id="KW-1185">Reference proteome</keyword>
<protein>
    <submittedName>
        <fullName evidence="1">14341_t:CDS:1</fullName>
    </submittedName>
</protein>
<dbReference type="EMBL" id="CAJVPT010000073">
    <property type="protein sequence ID" value="CAG8438510.1"/>
    <property type="molecule type" value="Genomic_DNA"/>
</dbReference>
<organism evidence="1 2">
    <name type="scientific">Acaulospora colombiana</name>
    <dbReference type="NCBI Taxonomy" id="27376"/>
    <lineage>
        <taxon>Eukaryota</taxon>
        <taxon>Fungi</taxon>
        <taxon>Fungi incertae sedis</taxon>
        <taxon>Mucoromycota</taxon>
        <taxon>Glomeromycotina</taxon>
        <taxon>Glomeromycetes</taxon>
        <taxon>Diversisporales</taxon>
        <taxon>Acaulosporaceae</taxon>
        <taxon>Acaulospora</taxon>
    </lineage>
</organism>
<proteinExistence type="predicted"/>
<gene>
    <name evidence="1" type="ORF">ACOLOM_LOCUS80</name>
</gene>
<dbReference type="Proteomes" id="UP000789525">
    <property type="component" value="Unassembled WGS sequence"/>
</dbReference>